<evidence type="ECO:0000256" key="14">
    <source>
        <dbReference type="HAMAP-Rule" id="MF_00184"/>
    </source>
</evidence>
<dbReference type="PANTHER" id="PTHR11451">
    <property type="entry name" value="THREONINE-TRNA LIGASE"/>
    <property type="match status" value="1"/>
</dbReference>
<dbReference type="EMBL" id="RAQQ01000008">
    <property type="protein sequence ID" value="RKF26877.1"/>
    <property type="molecule type" value="Genomic_DNA"/>
</dbReference>
<dbReference type="FunFam" id="3.30.930.10:FF:000019">
    <property type="entry name" value="Threonine--tRNA ligase"/>
    <property type="match status" value="1"/>
</dbReference>
<dbReference type="CDD" id="cd00771">
    <property type="entry name" value="ThrRS_core"/>
    <property type="match status" value="1"/>
</dbReference>
<dbReference type="Proteomes" id="UP000285744">
    <property type="component" value="Unassembled WGS sequence"/>
</dbReference>
<dbReference type="Gene3D" id="3.30.54.20">
    <property type="match status" value="1"/>
</dbReference>
<reference evidence="18" key="2">
    <citation type="submission" date="2022-10" db="EMBL/GenBank/DDBJ databases">
        <title>The complete genomes of actinobacterial strains from the NBC collection.</title>
        <authorList>
            <person name="Joergensen T.S."/>
            <person name="Alvarez Arevalo M."/>
            <person name="Sterndorff E.B."/>
            <person name="Faurdal D."/>
            <person name="Vuksanovic O."/>
            <person name="Mourched A.-S."/>
            <person name="Charusanti P."/>
            <person name="Shaw S."/>
            <person name="Blin K."/>
            <person name="Weber T."/>
        </authorList>
    </citation>
    <scope>NUCLEOTIDE SEQUENCE</scope>
    <source>
        <strain evidence="18">NBC_00256</strain>
    </source>
</reference>
<keyword evidence="5 14" id="KW-0436">Ligase</keyword>
<dbReference type="PANTHER" id="PTHR11451:SF44">
    <property type="entry name" value="THREONINE--TRNA LIGASE, CHLOROPLASTIC_MITOCHONDRIAL 2"/>
    <property type="match status" value="1"/>
</dbReference>
<dbReference type="Gene3D" id="3.40.50.800">
    <property type="entry name" value="Anticodon-binding domain"/>
    <property type="match status" value="1"/>
</dbReference>
<dbReference type="FunFam" id="3.30.54.20:FF:000003">
    <property type="entry name" value="Threonine--tRNA ligase"/>
    <property type="match status" value="1"/>
</dbReference>
<dbReference type="InterPro" id="IPR047246">
    <property type="entry name" value="ThrRS_anticodon"/>
</dbReference>
<proteinExistence type="inferred from homology"/>
<feature type="binding site" evidence="14">
    <location>
        <position position="535"/>
    </location>
    <ligand>
        <name>Zn(2+)</name>
        <dbReference type="ChEBI" id="CHEBI:29105"/>
        <note>catalytic</note>
    </ligand>
</feature>
<accession>A0A420F2X7</accession>
<evidence type="ECO:0000256" key="8">
    <source>
        <dbReference type="ARBA" id="ARBA00022833"/>
    </source>
</evidence>
<dbReference type="InterPro" id="IPR004095">
    <property type="entry name" value="TGS"/>
</dbReference>
<reference evidence="17 19" key="1">
    <citation type="journal article" date="2018" name="Int. J. Syst. Evol. Microbiol.">
        <title>Micromonospora globbae sp. nov., an endophytic actinomycete isolated from roots of Globba winitii C. H. Wright.</title>
        <authorList>
            <person name="Kuncharoen N."/>
            <person name="Pittayakhajonwut P."/>
            <person name="Tanasupawat S."/>
        </authorList>
    </citation>
    <scope>NUCLEOTIDE SEQUENCE [LARGE SCALE GENOMIC DNA]</scope>
    <source>
        <strain evidence="17 19">WPS1-2</strain>
    </source>
</reference>
<evidence type="ECO:0000256" key="12">
    <source>
        <dbReference type="ARBA" id="ARBA00023146"/>
    </source>
</evidence>
<dbReference type="Pfam" id="PF00587">
    <property type="entry name" value="tRNA-synt_2b"/>
    <property type="match status" value="1"/>
</dbReference>
<dbReference type="GO" id="GO:0006435">
    <property type="term" value="P:threonyl-tRNA aminoacylation"/>
    <property type="evidence" value="ECO:0007669"/>
    <property type="project" value="UniProtKB-UniRule"/>
</dbReference>
<evidence type="ECO:0000256" key="13">
    <source>
        <dbReference type="ARBA" id="ARBA00049515"/>
    </source>
</evidence>
<organism evidence="17 19">
    <name type="scientific">Micromonospora globbae</name>
    <dbReference type="NCBI Taxonomy" id="1894969"/>
    <lineage>
        <taxon>Bacteria</taxon>
        <taxon>Bacillati</taxon>
        <taxon>Actinomycetota</taxon>
        <taxon>Actinomycetes</taxon>
        <taxon>Micromonosporales</taxon>
        <taxon>Micromonosporaceae</taxon>
        <taxon>Micromonospora</taxon>
    </lineage>
</organism>
<dbReference type="SMART" id="SM00863">
    <property type="entry name" value="tRNA_SAD"/>
    <property type="match status" value="1"/>
</dbReference>
<evidence type="ECO:0000313" key="19">
    <source>
        <dbReference type="Proteomes" id="UP000285744"/>
    </source>
</evidence>
<feature type="domain" description="Aminoacyl-transfer RNA synthetases class-II family profile" evidence="15">
    <location>
        <begin position="294"/>
        <end position="558"/>
    </location>
</feature>
<dbReference type="GO" id="GO:0046872">
    <property type="term" value="F:metal ion binding"/>
    <property type="evidence" value="ECO:0007669"/>
    <property type="project" value="UniProtKB-KW"/>
</dbReference>
<dbReference type="InterPro" id="IPR036621">
    <property type="entry name" value="Anticodon-bd_dom_sf"/>
</dbReference>
<dbReference type="GO" id="GO:0005524">
    <property type="term" value="F:ATP binding"/>
    <property type="evidence" value="ECO:0007669"/>
    <property type="project" value="UniProtKB-UniRule"/>
</dbReference>
<comment type="cofactor">
    <cofactor evidence="14">
        <name>Zn(2+)</name>
        <dbReference type="ChEBI" id="CHEBI:29105"/>
    </cofactor>
    <text evidence="14">Binds 1 zinc ion per subunit.</text>
</comment>
<dbReference type="InterPro" id="IPR004154">
    <property type="entry name" value="Anticodon-bd"/>
</dbReference>
<keyword evidence="4 14" id="KW-0820">tRNA-binding</keyword>
<dbReference type="Gene3D" id="3.30.930.10">
    <property type="entry name" value="Bira Bifunctional Protein, Domain 2"/>
    <property type="match status" value="1"/>
</dbReference>
<evidence type="ECO:0000256" key="3">
    <source>
        <dbReference type="ARBA" id="ARBA00022490"/>
    </source>
</evidence>
<dbReference type="EC" id="6.1.1.3" evidence="14"/>
<keyword evidence="9 14" id="KW-0067">ATP-binding</keyword>
<dbReference type="AlphaFoldDB" id="A0A420F2X7"/>
<dbReference type="InterPro" id="IPR006195">
    <property type="entry name" value="aa-tRNA-synth_II"/>
</dbReference>
<dbReference type="InterPro" id="IPR018163">
    <property type="entry name" value="Thr/Ala-tRNA-synth_IIc_edit"/>
</dbReference>
<evidence type="ECO:0000313" key="17">
    <source>
        <dbReference type="EMBL" id="RKF26877.1"/>
    </source>
</evidence>
<dbReference type="InterPro" id="IPR045864">
    <property type="entry name" value="aa-tRNA-synth_II/BPL/LPL"/>
</dbReference>
<dbReference type="RefSeq" id="WP_120328744.1">
    <property type="nucleotide sequence ID" value="NZ_CP108084.1"/>
</dbReference>
<dbReference type="SUPFAM" id="SSF52954">
    <property type="entry name" value="Class II aaRS ABD-related"/>
    <property type="match status" value="1"/>
</dbReference>
<gene>
    <name evidence="14 18" type="primary">thrS</name>
    <name evidence="17" type="ORF">D7I43_13060</name>
    <name evidence="18" type="ORF">OG994_13850</name>
</gene>
<evidence type="ECO:0000256" key="4">
    <source>
        <dbReference type="ARBA" id="ARBA00022555"/>
    </source>
</evidence>
<comment type="catalytic activity">
    <reaction evidence="13 14">
        <text>tRNA(Thr) + L-threonine + ATP = L-threonyl-tRNA(Thr) + AMP + diphosphate + H(+)</text>
        <dbReference type="Rhea" id="RHEA:24624"/>
        <dbReference type="Rhea" id="RHEA-COMP:9670"/>
        <dbReference type="Rhea" id="RHEA-COMP:9704"/>
        <dbReference type="ChEBI" id="CHEBI:15378"/>
        <dbReference type="ChEBI" id="CHEBI:30616"/>
        <dbReference type="ChEBI" id="CHEBI:33019"/>
        <dbReference type="ChEBI" id="CHEBI:57926"/>
        <dbReference type="ChEBI" id="CHEBI:78442"/>
        <dbReference type="ChEBI" id="CHEBI:78534"/>
        <dbReference type="ChEBI" id="CHEBI:456215"/>
        <dbReference type="EC" id="6.1.1.3"/>
    </reaction>
</comment>
<protein>
    <recommendedName>
        <fullName evidence="14">Threonine--tRNA ligase</fullName>
        <ecNumber evidence="14">6.1.1.3</ecNumber>
    </recommendedName>
    <alternativeName>
        <fullName evidence="14">Threonyl-tRNA synthetase</fullName>
        <shortName evidence="14">ThrRS</shortName>
    </alternativeName>
</protein>
<keyword evidence="11 14" id="KW-0648">Protein biosynthesis</keyword>
<keyword evidence="12 14" id="KW-0030">Aminoacyl-tRNA synthetase</keyword>
<dbReference type="SUPFAM" id="SSF55681">
    <property type="entry name" value="Class II aaRS and biotin synthetases"/>
    <property type="match status" value="1"/>
</dbReference>
<comment type="similarity">
    <text evidence="2 14">Belongs to the class-II aminoacyl-tRNA synthetase family.</text>
</comment>
<evidence type="ECO:0000256" key="7">
    <source>
        <dbReference type="ARBA" id="ARBA00022741"/>
    </source>
</evidence>
<dbReference type="PROSITE" id="PS50862">
    <property type="entry name" value="AA_TRNA_LIGASE_II"/>
    <property type="match status" value="1"/>
</dbReference>
<dbReference type="Pfam" id="PF03129">
    <property type="entry name" value="HGTP_anticodon"/>
    <property type="match status" value="1"/>
</dbReference>
<keyword evidence="6 14" id="KW-0479">Metal-binding</keyword>
<dbReference type="FunFam" id="3.40.50.800:FF:000001">
    <property type="entry name" value="Threonine--tRNA ligase"/>
    <property type="match status" value="1"/>
</dbReference>
<dbReference type="OrthoDB" id="9802304at2"/>
<keyword evidence="10 14" id="KW-0694">RNA-binding</keyword>
<feature type="domain" description="TGS" evidence="16">
    <location>
        <begin position="1"/>
        <end position="65"/>
    </location>
</feature>
<dbReference type="InterPro" id="IPR033728">
    <property type="entry name" value="ThrRS_core"/>
</dbReference>
<evidence type="ECO:0000313" key="20">
    <source>
        <dbReference type="Proteomes" id="UP001432190"/>
    </source>
</evidence>
<dbReference type="GO" id="GO:0004829">
    <property type="term" value="F:threonine-tRNA ligase activity"/>
    <property type="evidence" value="ECO:0007669"/>
    <property type="project" value="UniProtKB-UniRule"/>
</dbReference>
<dbReference type="EMBL" id="CP108084">
    <property type="protein sequence ID" value="WUP52521.1"/>
    <property type="molecule type" value="Genomic_DNA"/>
</dbReference>
<dbReference type="CDD" id="cd00860">
    <property type="entry name" value="ThrRS_anticodon"/>
    <property type="match status" value="1"/>
</dbReference>
<dbReference type="Proteomes" id="UP001432190">
    <property type="component" value="Chromosome"/>
</dbReference>
<dbReference type="Gene3D" id="3.30.980.10">
    <property type="entry name" value="Threonyl-trna Synthetase, Chain A, domain 2"/>
    <property type="match status" value="1"/>
</dbReference>
<sequence>MSAPRTPAVADPVVVAAGTTAADAVAAAELPMTGPKAIVVVRDPEGQLHDLDWRPATDTEVEPVSIDSPDGLNVLRHSTAHVLAQAVQDVFPEAKLGIGPPIENGFYYDFAVDKPFQPDDLARLEKRMQEIVKSGQRFRRRRFANLDEARAELAAEPFKLELIDIKGEGLDSSEVMEVGGGELTIYDNLAANEDKVCWSDLCRGPHLPNTRLIGAFKLMRSAAAYWRGSEKNPQLQRVYGTAWPTRDELKAYLKLLEEAARRDHRKLGADLDLFSFPDEIGSGLAVFHPKGGIIRREMENYSRRRHEDAGYEFVNTPHITKAHLFETSGHLPYYADTMFPPMQLEGADYYLKAMNCPMHNLIFKARGRSYRELPLRLFEFGTVYRYEKSGVVHGLTRVRGLTQDDSHIYCTREQMPGELSALLTFVLDLLRDYGLDDFYLELSTRDDSPKFIGSDEDWAEATEALRVAAEQSGLELVPDPGGAAFYGPKISVQAKDAIGRTWQMSTIQVDFNQPARFGLEYQAADGTRQQPVMIHRALFGSIERFFGVLTEHYAGAFPAWLAPVQVVGIPIRDDHTDYLHGFVAALRAEGIRAQVDAGDDRMQKKIRTAQQQKIPFMVIAGDDDVAAGTVSFRYRDGSQRNGVPIPEAVNHVLDVVKSRTNTGPSAQM</sequence>
<evidence type="ECO:0000256" key="6">
    <source>
        <dbReference type="ARBA" id="ARBA00022723"/>
    </source>
</evidence>
<dbReference type="Pfam" id="PF07973">
    <property type="entry name" value="tRNA_SAD"/>
    <property type="match status" value="1"/>
</dbReference>
<comment type="subunit">
    <text evidence="14">Homodimer.</text>
</comment>
<dbReference type="InterPro" id="IPR002314">
    <property type="entry name" value="aa-tRNA-synt_IIb"/>
</dbReference>
<dbReference type="InterPro" id="IPR012947">
    <property type="entry name" value="tRNA_SAD"/>
</dbReference>
<name>A0A420F2X7_9ACTN</name>
<dbReference type="NCBIfam" id="TIGR00418">
    <property type="entry name" value="thrS"/>
    <property type="match status" value="1"/>
</dbReference>
<comment type="subcellular location">
    <subcellularLocation>
        <location evidence="1 14">Cytoplasm</location>
    </subcellularLocation>
</comment>
<dbReference type="GO" id="GO:0005737">
    <property type="term" value="C:cytoplasm"/>
    <property type="evidence" value="ECO:0007669"/>
    <property type="project" value="UniProtKB-SubCell"/>
</dbReference>
<keyword evidence="7 14" id="KW-0547">Nucleotide-binding</keyword>
<dbReference type="HAMAP" id="MF_00184">
    <property type="entry name" value="Thr_tRNA_synth"/>
    <property type="match status" value="1"/>
</dbReference>
<evidence type="ECO:0000259" key="16">
    <source>
        <dbReference type="PROSITE" id="PS51880"/>
    </source>
</evidence>
<evidence type="ECO:0000256" key="5">
    <source>
        <dbReference type="ARBA" id="ARBA00022598"/>
    </source>
</evidence>
<evidence type="ECO:0000256" key="1">
    <source>
        <dbReference type="ARBA" id="ARBA00004496"/>
    </source>
</evidence>
<evidence type="ECO:0000256" key="9">
    <source>
        <dbReference type="ARBA" id="ARBA00022840"/>
    </source>
</evidence>
<dbReference type="SUPFAM" id="SSF55186">
    <property type="entry name" value="ThrRS/AlaRS common domain"/>
    <property type="match status" value="1"/>
</dbReference>
<evidence type="ECO:0000313" key="18">
    <source>
        <dbReference type="EMBL" id="WUP52521.1"/>
    </source>
</evidence>
<feature type="binding site" evidence="14">
    <location>
        <position position="356"/>
    </location>
    <ligand>
        <name>Zn(2+)</name>
        <dbReference type="ChEBI" id="CHEBI:29105"/>
        <note>catalytic</note>
    </ligand>
</feature>
<comment type="caution">
    <text evidence="14">Lacks conserved residue(s) required for the propagation of feature annotation.</text>
</comment>
<dbReference type="GO" id="GO:0000049">
    <property type="term" value="F:tRNA binding"/>
    <property type="evidence" value="ECO:0007669"/>
    <property type="project" value="UniProtKB-KW"/>
</dbReference>
<dbReference type="PRINTS" id="PR01047">
    <property type="entry name" value="TRNASYNTHTHR"/>
</dbReference>
<keyword evidence="3 14" id="KW-0963">Cytoplasm</keyword>
<keyword evidence="8 14" id="KW-0862">Zinc</keyword>
<evidence type="ECO:0000259" key="15">
    <source>
        <dbReference type="PROSITE" id="PS50862"/>
    </source>
</evidence>
<evidence type="ECO:0000256" key="2">
    <source>
        <dbReference type="ARBA" id="ARBA00008226"/>
    </source>
</evidence>
<evidence type="ECO:0000256" key="10">
    <source>
        <dbReference type="ARBA" id="ARBA00022884"/>
    </source>
</evidence>
<dbReference type="PROSITE" id="PS51880">
    <property type="entry name" value="TGS"/>
    <property type="match status" value="1"/>
</dbReference>
<evidence type="ECO:0000256" key="11">
    <source>
        <dbReference type="ARBA" id="ARBA00022917"/>
    </source>
</evidence>
<feature type="binding site" evidence="14">
    <location>
        <position position="407"/>
    </location>
    <ligand>
        <name>Zn(2+)</name>
        <dbReference type="ChEBI" id="CHEBI:29105"/>
        <note>catalytic</note>
    </ligand>
</feature>
<dbReference type="InterPro" id="IPR002320">
    <property type="entry name" value="Thr-tRNA-ligase_IIa"/>
</dbReference>
<keyword evidence="20" id="KW-1185">Reference proteome</keyword>